<keyword evidence="2" id="KW-0472">Membrane</keyword>
<evidence type="ECO:0000256" key="2">
    <source>
        <dbReference type="SAM" id="Phobius"/>
    </source>
</evidence>
<keyword evidence="1" id="KW-0175">Coiled coil</keyword>
<sequence>MLVNCLINILDNYFRRNLLNTISRSLVNDNLIDDADKEAICEKIIEVGEWNENYELSRKSIKHLFRNNDFNISITFFLIIIISIGCYFNNFIGILIFVNFIIAVLCIPLTLYFDFKKNVEKFYDLVEKNKELIKDKYFKLLKRRETLLFTYKSSELKNLSNKKLRISCLTGLRRLVWFLIKKNKEDFVNQTNDKVMMIDLVNENMLELCSGKDKDMEINDEHLDMMSLSALLQFLSLCESEFLRFFFFEIFEVVMSKIKTDNVWKYWWNLWTVISIIKQVNNTYREVYIIMNNLYKDVRKFEECKKENRKVINVIKDNNKCTRTIIHDTIGLIVDEISNLKDEEIIGNKVLLEMTKNLHTILMKPIEKKVEKTVERNEETNIMSECPPMIPETPPEPTYEVYENIPSNDNKYIDDVKETLEFDQEVMTYHKMLLNELERPLQEKRKIHEELELNILAKKRGVTVEELKEILDIEKNVEKNEEKNELKSIKQIEELSPMRRENEILLMNELKLQFFNQNFNNSETVFGGDDE</sequence>
<dbReference type="WBParaSite" id="PTRK_0000396000.1">
    <property type="protein sequence ID" value="PTRK_0000396000.1"/>
    <property type="gene ID" value="PTRK_0000396000"/>
</dbReference>
<protein>
    <submittedName>
        <fullName evidence="4">Vezatin domain-containing protein</fullName>
    </submittedName>
</protein>
<feature type="transmembrane region" description="Helical" evidence="2">
    <location>
        <begin position="91"/>
        <end position="113"/>
    </location>
</feature>
<evidence type="ECO:0000313" key="4">
    <source>
        <dbReference type="WBParaSite" id="PTRK_0000396000.1"/>
    </source>
</evidence>
<feature type="transmembrane region" description="Helical" evidence="2">
    <location>
        <begin position="68"/>
        <end position="85"/>
    </location>
</feature>
<organism evidence="3 4">
    <name type="scientific">Parastrongyloides trichosuri</name>
    <name type="common">Possum-specific nematode worm</name>
    <dbReference type="NCBI Taxonomy" id="131310"/>
    <lineage>
        <taxon>Eukaryota</taxon>
        <taxon>Metazoa</taxon>
        <taxon>Ecdysozoa</taxon>
        <taxon>Nematoda</taxon>
        <taxon>Chromadorea</taxon>
        <taxon>Rhabditida</taxon>
        <taxon>Tylenchina</taxon>
        <taxon>Panagrolaimomorpha</taxon>
        <taxon>Strongyloidoidea</taxon>
        <taxon>Strongyloididae</taxon>
        <taxon>Parastrongyloides</taxon>
    </lineage>
</organism>
<dbReference type="AlphaFoldDB" id="A0A0N4Z9H2"/>
<reference evidence="4" key="1">
    <citation type="submission" date="2017-02" db="UniProtKB">
        <authorList>
            <consortium name="WormBaseParasite"/>
        </authorList>
    </citation>
    <scope>IDENTIFICATION</scope>
</reference>
<evidence type="ECO:0000313" key="3">
    <source>
        <dbReference type="Proteomes" id="UP000038045"/>
    </source>
</evidence>
<name>A0A0N4Z9H2_PARTI</name>
<keyword evidence="2" id="KW-0812">Transmembrane</keyword>
<proteinExistence type="predicted"/>
<keyword evidence="3" id="KW-1185">Reference proteome</keyword>
<evidence type="ECO:0000256" key="1">
    <source>
        <dbReference type="SAM" id="Coils"/>
    </source>
</evidence>
<accession>A0A0N4Z9H2</accession>
<keyword evidence="2" id="KW-1133">Transmembrane helix</keyword>
<feature type="coiled-coil region" evidence="1">
    <location>
        <begin position="434"/>
        <end position="484"/>
    </location>
</feature>
<dbReference type="Proteomes" id="UP000038045">
    <property type="component" value="Unplaced"/>
</dbReference>